<name>A0A5C4TB26_9BACL</name>
<dbReference type="EMBL" id="VDCQ01000013">
    <property type="protein sequence ID" value="TNJ66092.1"/>
    <property type="molecule type" value="Genomic_DNA"/>
</dbReference>
<dbReference type="Proteomes" id="UP000307943">
    <property type="component" value="Unassembled WGS sequence"/>
</dbReference>
<reference evidence="2 3" key="1">
    <citation type="submission" date="2019-05" db="EMBL/GenBank/DDBJ databases">
        <title>We sequenced the genome of Paenibacillus hemerocallicola KCTC 33185 for further insight into its adaptation and study the phylogeny of Paenibacillus.</title>
        <authorList>
            <person name="Narsing Rao M.P."/>
        </authorList>
    </citation>
    <scope>NUCLEOTIDE SEQUENCE [LARGE SCALE GENOMIC DNA]</scope>
    <source>
        <strain evidence="2 3">KCTC 33185</strain>
    </source>
</reference>
<dbReference type="AlphaFoldDB" id="A0A5C4TB26"/>
<accession>A0A5C4TB26</accession>
<organism evidence="2 3">
    <name type="scientific">Paenibacillus hemerocallicola</name>
    <dbReference type="NCBI Taxonomy" id="1172614"/>
    <lineage>
        <taxon>Bacteria</taxon>
        <taxon>Bacillati</taxon>
        <taxon>Bacillota</taxon>
        <taxon>Bacilli</taxon>
        <taxon>Bacillales</taxon>
        <taxon>Paenibacillaceae</taxon>
        <taxon>Paenibacillus</taxon>
    </lineage>
</organism>
<proteinExistence type="predicted"/>
<feature type="region of interest" description="Disordered" evidence="1">
    <location>
        <begin position="80"/>
        <end position="100"/>
    </location>
</feature>
<sequence>MIYGLNPAYNFTRTVQEIQSAPSFFYIWHDRSYLAYWKRYAAEIEGNSLELDPVDPMFSNADSTIHHFVEQAAKQFVSAAAPNLHSASPSPPSENGGVHRRLSVSPRVANKDAELRVGQRGQPELYIGRNDENACGAPSLAIVFRQLHESLKRISVSLRELPKDRMVPIRRSDRGMFGPRPLLLEKIETIVDGKIAQLTSIIRFVLFWGGDSLYTTSNVGAYVEFSLIRRTIASIPWLSSARCTR</sequence>
<dbReference type="RefSeq" id="WP_139602400.1">
    <property type="nucleotide sequence ID" value="NZ_VDCQ01000013.1"/>
</dbReference>
<gene>
    <name evidence="2" type="ORF">FE784_11775</name>
</gene>
<evidence type="ECO:0000313" key="3">
    <source>
        <dbReference type="Proteomes" id="UP000307943"/>
    </source>
</evidence>
<evidence type="ECO:0000313" key="2">
    <source>
        <dbReference type="EMBL" id="TNJ66092.1"/>
    </source>
</evidence>
<evidence type="ECO:0000256" key="1">
    <source>
        <dbReference type="SAM" id="MobiDB-lite"/>
    </source>
</evidence>
<protein>
    <submittedName>
        <fullName evidence="2">Uncharacterized protein</fullName>
    </submittedName>
</protein>
<comment type="caution">
    <text evidence="2">The sequence shown here is derived from an EMBL/GenBank/DDBJ whole genome shotgun (WGS) entry which is preliminary data.</text>
</comment>
<keyword evidence="3" id="KW-1185">Reference proteome</keyword>